<dbReference type="GO" id="GO:0015293">
    <property type="term" value="F:symporter activity"/>
    <property type="evidence" value="ECO:0007669"/>
    <property type="project" value="UniProtKB-KW"/>
</dbReference>
<keyword evidence="8" id="KW-0813">Transport</keyword>
<evidence type="ECO:0000313" key="11">
    <source>
        <dbReference type="Ensembl" id="ENSBMSP00010029608.1"/>
    </source>
</evidence>
<dbReference type="GO" id="GO:0006857">
    <property type="term" value="P:oligopeptide transport"/>
    <property type="evidence" value="ECO:0007669"/>
    <property type="project" value="InterPro"/>
</dbReference>
<sequence>MDQQGNCFGYPLSIFFIVINEFCERFSYYGMRAILILYFQRFLGWNDNVGTAIYHTFVALCYMTPVLGALIADSWLGKFKTIVSLSIVYTIGQVVIAVSSINDLTDFNHDGIPDNISVHVALSMVGLALIALGTGGIKPCVSAFGGDQFEEGQEKQRNRFFSIFYLAINAGSLLSTIITPMLRGKKYLKWTLVFLFLIVKRSQVKRLSPCWFVLSLNSPTMPRLSHTS</sequence>
<keyword evidence="4" id="KW-0769">Symport</keyword>
<comment type="subcellular location">
    <subcellularLocation>
        <location evidence="1 8">Membrane</location>
        <topology evidence="1 8">Multi-pass membrane protein</topology>
    </subcellularLocation>
</comment>
<evidence type="ECO:0000256" key="3">
    <source>
        <dbReference type="ARBA" id="ARBA00022692"/>
    </source>
</evidence>
<dbReference type="Ensembl" id="ENSBMST00010032582.1">
    <property type="protein sequence ID" value="ENSBMSP00010029608.1"/>
    <property type="gene ID" value="ENSBMSG00010020220.1"/>
</dbReference>
<reference evidence="11" key="1">
    <citation type="submission" date="2023-09" db="UniProtKB">
        <authorList>
            <consortium name="Ensembl"/>
        </authorList>
    </citation>
    <scope>IDENTIFICATION</scope>
</reference>
<dbReference type="PROSITE" id="PS01022">
    <property type="entry name" value="PTR2_1"/>
    <property type="match status" value="1"/>
</dbReference>
<dbReference type="Gene3D" id="1.20.1250.20">
    <property type="entry name" value="MFS general substrate transporter like domains"/>
    <property type="match status" value="1"/>
</dbReference>
<evidence type="ECO:0000256" key="9">
    <source>
        <dbReference type="SAM" id="Phobius"/>
    </source>
</evidence>
<feature type="transmembrane region" description="Helical" evidence="9">
    <location>
        <begin position="162"/>
        <end position="181"/>
    </location>
</feature>
<evidence type="ECO:0000256" key="5">
    <source>
        <dbReference type="ARBA" id="ARBA00022856"/>
    </source>
</evidence>
<dbReference type="PROSITE" id="PS50850">
    <property type="entry name" value="MFS"/>
    <property type="match status" value="1"/>
</dbReference>
<evidence type="ECO:0000259" key="10">
    <source>
        <dbReference type="PROSITE" id="PS50850"/>
    </source>
</evidence>
<dbReference type="PROSITE" id="PS01023">
    <property type="entry name" value="PTR2_2"/>
    <property type="match status" value="1"/>
</dbReference>
<proteinExistence type="inferred from homology"/>
<protein>
    <submittedName>
        <fullName evidence="11">Solute carrier family 15 member 1</fullName>
    </submittedName>
</protein>
<feature type="transmembrane region" description="Helical" evidence="9">
    <location>
        <begin position="121"/>
        <end position="141"/>
    </location>
</feature>
<keyword evidence="6 9" id="KW-1133">Transmembrane helix</keyword>
<evidence type="ECO:0000256" key="2">
    <source>
        <dbReference type="ARBA" id="ARBA00005982"/>
    </source>
</evidence>
<feature type="transmembrane region" description="Helical" evidence="9">
    <location>
        <begin position="82"/>
        <end position="101"/>
    </location>
</feature>
<gene>
    <name evidence="11" type="primary">SLC15A1</name>
</gene>
<evidence type="ECO:0000256" key="7">
    <source>
        <dbReference type="ARBA" id="ARBA00023136"/>
    </source>
</evidence>
<keyword evidence="5" id="KW-0653">Protein transport</keyword>
<evidence type="ECO:0000256" key="6">
    <source>
        <dbReference type="ARBA" id="ARBA00022989"/>
    </source>
</evidence>
<dbReference type="PANTHER" id="PTHR11654">
    <property type="entry name" value="OLIGOPEPTIDE TRANSPORTER-RELATED"/>
    <property type="match status" value="1"/>
</dbReference>
<dbReference type="GeneTree" id="ENSGT00940000155995"/>
<dbReference type="Pfam" id="PF00854">
    <property type="entry name" value="PTR2"/>
    <property type="match status" value="1"/>
</dbReference>
<keyword evidence="7 9" id="KW-0472">Membrane</keyword>
<feature type="transmembrane region" description="Helical" evidence="9">
    <location>
        <begin position="52"/>
        <end position="70"/>
    </location>
</feature>
<comment type="similarity">
    <text evidence="2 8">Belongs to the major facilitator superfamily. Proton-dependent oligopeptide transporter (POT/PTR) (TC 2.A.17) family.</text>
</comment>
<dbReference type="InterPro" id="IPR036259">
    <property type="entry name" value="MFS_trans_sf"/>
</dbReference>
<evidence type="ECO:0000256" key="8">
    <source>
        <dbReference type="RuleBase" id="RU003755"/>
    </source>
</evidence>
<feature type="domain" description="Major facilitator superfamily (MFS) profile" evidence="10">
    <location>
        <begin position="13"/>
        <end position="228"/>
    </location>
</feature>
<dbReference type="InterPro" id="IPR018456">
    <property type="entry name" value="PTR2_symporter_CS"/>
</dbReference>
<accession>A0A8C0E123</accession>
<keyword evidence="5" id="KW-0571">Peptide transport</keyword>
<evidence type="ECO:0000256" key="4">
    <source>
        <dbReference type="ARBA" id="ARBA00022847"/>
    </source>
</evidence>
<evidence type="ECO:0000256" key="1">
    <source>
        <dbReference type="ARBA" id="ARBA00004141"/>
    </source>
</evidence>
<dbReference type="SUPFAM" id="SSF103473">
    <property type="entry name" value="MFS general substrate transporter"/>
    <property type="match status" value="1"/>
</dbReference>
<dbReference type="GO" id="GO:0016020">
    <property type="term" value="C:membrane"/>
    <property type="evidence" value="ECO:0007669"/>
    <property type="project" value="UniProtKB-SubCell"/>
</dbReference>
<dbReference type="InterPro" id="IPR020846">
    <property type="entry name" value="MFS_dom"/>
</dbReference>
<organism evidence="11">
    <name type="scientific">Balaenoptera musculus</name>
    <name type="common">Blue whale</name>
    <dbReference type="NCBI Taxonomy" id="9771"/>
    <lineage>
        <taxon>Eukaryota</taxon>
        <taxon>Metazoa</taxon>
        <taxon>Chordata</taxon>
        <taxon>Craniata</taxon>
        <taxon>Vertebrata</taxon>
        <taxon>Euteleostomi</taxon>
        <taxon>Mammalia</taxon>
        <taxon>Eutheria</taxon>
        <taxon>Laurasiatheria</taxon>
        <taxon>Artiodactyla</taxon>
        <taxon>Whippomorpha</taxon>
        <taxon>Cetacea</taxon>
        <taxon>Mysticeti</taxon>
        <taxon>Balaenopteridae</taxon>
        <taxon>Balaenoptera</taxon>
    </lineage>
</organism>
<keyword evidence="3 8" id="KW-0812">Transmembrane</keyword>
<dbReference type="AlphaFoldDB" id="A0A8C0E123"/>
<name>A0A8C0E123_BALMU</name>
<dbReference type="InterPro" id="IPR000109">
    <property type="entry name" value="POT_fam"/>
</dbReference>